<sequence length="235" mass="26203">MRERTDSGSAFEHLHDLTEEKDIMGQPIIVLSHWLRATAALALCASILALPGCWVIPPKVLTTPGNPVPVAKHFPSALLAEPIELRKEYRHTTQPFEIKGPGERWTVSLGFVAADSSLTVQQRRDGGSDTCWTNGPDEGMRPRTCRNATPGFHLRWELLRDDGSIAAQHERDNLAQRGGGTYSGSAITRTLSGFSNQRRGIYRLRVAVLRDAKELDFLKPHILIDRPFFNSRAIE</sequence>
<protein>
    <recommendedName>
        <fullName evidence="3">DUF5625 domain-containing protein</fullName>
    </recommendedName>
</protein>
<evidence type="ECO:0000313" key="1">
    <source>
        <dbReference type="EMBL" id="GAA4335397.1"/>
    </source>
</evidence>
<keyword evidence="2" id="KW-1185">Reference proteome</keyword>
<name>A0ABP8H7I2_9BURK</name>
<organism evidence="1 2">
    <name type="scientific">Variovorax defluvii</name>
    <dbReference type="NCBI Taxonomy" id="913761"/>
    <lineage>
        <taxon>Bacteria</taxon>
        <taxon>Pseudomonadati</taxon>
        <taxon>Pseudomonadota</taxon>
        <taxon>Betaproteobacteria</taxon>
        <taxon>Burkholderiales</taxon>
        <taxon>Comamonadaceae</taxon>
        <taxon>Variovorax</taxon>
    </lineage>
</organism>
<comment type="caution">
    <text evidence="1">The sequence shown here is derived from an EMBL/GenBank/DDBJ whole genome shotgun (WGS) entry which is preliminary data.</text>
</comment>
<dbReference type="Proteomes" id="UP001500975">
    <property type="component" value="Unassembled WGS sequence"/>
</dbReference>
<reference evidence="2" key="1">
    <citation type="journal article" date="2019" name="Int. J. Syst. Evol. Microbiol.">
        <title>The Global Catalogue of Microorganisms (GCM) 10K type strain sequencing project: providing services to taxonomists for standard genome sequencing and annotation.</title>
        <authorList>
            <consortium name="The Broad Institute Genomics Platform"/>
            <consortium name="The Broad Institute Genome Sequencing Center for Infectious Disease"/>
            <person name="Wu L."/>
            <person name="Ma J."/>
        </authorList>
    </citation>
    <scope>NUCLEOTIDE SEQUENCE [LARGE SCALE GENOMIC DNA]</scope>
    <source>
        <strain evidence="2">JCM 17804</strain>
    </source>
</reference>
<accession>A0ABP8H7I2</accession>
<dbReference type="EMBL" id="BAABGJ010000009">
    <property type="protein sequence ID" value="GAA4335397.1"/>
    <property type="molecule type" value="Genomic_DNA"/>
</dbReference>
<gene>
    <name evidence="1" type="ORF">GCM10023165_11860</name>
</gene>
<evidence type="ECO:0008006" key="3">
    <source>
        <dbReference type="Google" id="ProtNLM"/>
    </source>
</evidence>
<evidence type="ECO:0000313" key="2">
    <source>
        <dbReference type="Proteomes" id="UP001500975"/>
    </source>
</evidence>
<proteinExistence type="predicted"/>